<dbReference type="Pfam" id="PF10748">
    <property type="entry name" value="HofP"/>
    <property type="match status" value="1"/>
</dbReference>
<evidence type="ECO:0000313" key="3">
    <source>
        <dbReference type="EMBL" id="MBW1259751.1"/>
    </source>
</evidence>
<name>A0ABS6VK89_9GAMM</name>
<feature type="region of interest" description="Disordered" evidence="1">
    <location>
        <begin position="106"/>
        <end position="129"/>
    </location>
</feature>
<evidence type="ECO:0000256" key="1">
    <source>
        <dbReference type="SAM" id="MobiDB-lite"/>
    </source>
</evidence>
<keyword evidence="2" id="KW-0732">Signal</keyword>
<dbReference type="EMBL" id="JAHVXZ010000020">
    <property type="protein sequence ID" value="MBW1259751.1"/>
    <property type="molecule type" value="Genomic_DNA"/>
</dbReference>
<sequence length="129" mass="14362">MKPFSVMLLLLCCGIAQARDPFRPLTGVACVAEVEPLSEWRLQGIIGRAPRFQGWLLTPQGNAVRVLSDQPFPLLPWQTDQFTSRTLKLSVPGSCSSQYFTFHLKGSPHDKDIDSDVSADLPDVRPRQP</sequence>
<keyword evidence="4" id="KW-1185">Reference proteome</keyword>
<proteinExistence type="predicted"/>
<reference evidence="3 4" key="1">
    <citation type="submission" date="2021-07" db="EMBL/GenBank/DDBJ databases">
        <title>A novel phosphonate cluster across the Pantoea species complex is important for pathogenicity in onion.</title>
        <authorList>
            <person name="Zhao M."/>
            <person name="Stice S."/>
            <person name="Shin G.Y."/>
            <person name="Coutinho T."/>
            <person name="Gitaitis R."/>
            <person name="Kvitko B."/>
            <person name="Dutta B."/>
        </authorList>
    </citation>
    <scope>NUCLEOTIDE SEQUENCE [LARGE SCALE GENOMIC DNA]</scope>
    <source>
        <strain evidence="3 4">BD 382</strain>
    </source>
</reference>
<gene>
    <name evidence="3" type="ORF">KYI95_21510</name>
</gene>
<dbReference type="InterPro" id="IPR019684">
    <property type="entry name" value="HofP"/>
</dbReference>
<dbReference type="RefSeq" id="WP_218996186.1">
    <property type="nucleotide sequence ID" value="NZ_JAHVXU010000019.1"/>
</dbReference>
<accession>A0ABS6VK89</accession>
<comment type="caution">
    <text evidence="3">The sequence shown here is derived from an EMBL/GenBank/DDBJ whole genome shotgun (WGS) entry which is preliminary data.</text>
</comment>
<organism evidence="3 4">
    <name type="scientific">Pantoea allii</name>
    <dbReference type="NCBI Taxonomy" id="574096"/>
    <lineage>
        <taxon>Bacteria</taxon>
        <taxon>Pseudomonadati</taxon>
        <taxon>Pseudomonadota</taxon>
        <taxon>Gammaproteobacteria</taxon>
        <taxon>Enterobacterales</taxon>
        <taxon>Erwiniaceae</taxon>
        <taxon>Pantoea</taxon>
    </lineage>
</organism>
<feature type="chain" id="PRO_5045757722" evidence="2">
    <location>
        <begin position="19"/>
        <end position="129"/>
    </location>
</feature>
<evidence type="ECO:0000256" key="2">
    <source>
        <dbReference type="SAM" id="SignalP"/>
    </source>
</evidence>
<feature type="signal peptide" evidence="2">
    <location>
        <begin position="1"/>
        <end position="18"/>
    </location>
</feature>
<evidence type="ECO:0000313" key="4">
    <source>
        <dbReference type="Proteomes" id="UP001197236"/>
    </source>
</evidence>
<protein>
    <submittedName>
        <fullName evidence="3">DUF2531 family protein</fullName>
    </submittedName>
</protein>
<dbReference type="Proteomes" id="UP001197236">
    <property type="component" value="Unassembled WGS sequence"/>
</dbReference>